<evidence type="ECO:0000313" key="2">
    <source>
        <dbReference type="EMBL" id="OLN27049.1"/>
    </source>
</evidence>
<dbReference type="EMBL" id="MLBF01000064">
    <property type="protein sequence ID" value="OLN27049.1"/>
    <property type="molecule type" value="Genomic_DNA"/>
</dbReference>
<feature type="signal peptide" evidence="1">
    <location>
        <begin position="1"/>
        <end position="28"/>
    </location>
</feature>
<organism evidence="2 3">
    <name type="scientific">Desulfosporosinus metallidurans</name>
    <dbReference type="NCBI Taxonomy" id="1888891"/>
    <lineage>
        <taxon>Bacteria</taxon>
        <taxon>Bacillati</taxon>
        <taxon>Bacillota</taxon>
        <taxon>Clostridia</taxon>
        <taxon>Eubacteriales</taxon>
        <taxon>Desulfitobacteriaceae</taxon>
        <taxon>Desulfosporosinus</taxon>
    </lineage>
</organism>
<keyword evidence="1" id="KW-0732">Signal</keyword>
<comment type="caution">
    <text evidence="2">The sequence shown here is derived from an EMBL/GenBank/DDBJ whole genome shotgun (WGS) entry which is preliminary data.</text>
</comment>
<reference evidence="2 3" key="1">
    <citation type="submission" date="2016-09" db="EMBL/GenBank/DDBJ databases">
        <title>Complete genome of Desulfosporosinus sp. OL.</title>
        <authorList>
            <person name="Mardanov A."/>
            <person name="Beletsky A."/>
            <person name="Panova A."/>
            <person name="Karnachuk O."/>
            <person name="Ravin N."/>
        </authorList>
    </citation>
    <scope>NUCLEOTIDE SEQUENCE [LARGE SCALE GENOMIC DNA]</scope>
    <source>
        <strain evidence="2 3">OL</strain>
    </source>
</reference>
<keyword evidence="3" id="KW-1185">Reference proteome</keyword>
<evidence type="ECO:0000256" key="1">
    <source>
        <dbReference type="SAM" id="SignalP"/>
    </source>
</evidence>
<evidence type="ECO:0000313" key="3">
    <source>
        <dbReference type="Proteomes" id="UP000186102"/>
    </source>
</evidence>
<sequence>MKKFSKKITAIVGTATLAVGLMALPALAGTTQQQGNGWVGQMQGFMQQTFSPGQHQTLMNSSAMQNLRSSSGMQNAMQTGDVKAMQNLMNSDPILKAQIGQDNLDKMNQFMSQSGGNMMTNGGSATRSQGTMMNGNGGRGVNKGSNMMGLGNVAQ</sequence>
<protein>
    <submittedName>
        <fullName evidence="2">Uncharacterized protein</fullName>
    </submittedName>
</protein>
<proteinExistence type="predicted"/>
<dbReference type="OrthoDB" id="1798789at2"/>
<dbReference type="STRING" id="1888891.DSOL_4715"/>
<feature type="chain" id="PRO_5012773655" evidence="1">
    <location>
        <begin position="29"/>
        <end position="155"/>
    </location>
</feature>
<dbReference type="RefSeq" id="WP_075367009.1">
    <property type="nucleotide sequence ID" value="NZ_MLBF01000064.1"/>
</dbReference>
<name>A0A1Q8QI72_9FIRM</name>
<accession>A0A1Q8QI72</accession>
<gene>
    <name evidence="2" type="ORF">DSOL_4715</name>
</gene>
<dbReference type="Proteomes" id="UP000186102">
    <property type="component" value="Unassembled WGS sequence"/>
</dbReference>
<dbReference type="AlphaFoldDB" id="A0A1Q8QI72"/>